<evidence type="ECO:0000259" key="1">
    <source>
        <dbReference type="Pfam" id="PF13472"/>
    </source>
</evidence>
<proteinExistence type="predicted"/>
<gene>
    <name evidence="2" type="ORF">IRJ16_17600</name>
</gene>
<keyword evidence="3" id="KW-1185">Reference proteome</keyword>
<name>A0A929L5R4_9SPHI</name>
<keyword evidence="2" id="KW-0378">Hydrolase</keyword>
<dbReference type="AlphaFoldDB" id="A0A929L5R4"/>
<dbReference type="CDD" id="cd01834">
    <property type="entry name" value="SGNH_hydrolase_like_2"/>
    <property type="match status" value="1"/>
</dbReference>
<dbReference type="GO" id="GO:0004622">
    <property type="term" value="F:phosphatidylcholine lysophospholipase activity"/>
    <property type="evidence" value="ECO:0007669"/>
    <property type="project" value="TreeGrafter"/>
</dbReference>
<evidence type="ECO:0000313" key="3">
    <source>
        <dbReference type="Proteomes" id="UP000622475"/>
    </source>
</evidence>
<dbReference type="Proteomes" id="UP000622475">
    <property type="component" value="Unassembled WGS sequence"/>
</dbReference>
<dbReference type="Gene3D" id="3.40.50.1110">
    <property type="entry name" value="SGNH hydrolase"/>
    <property type="match status" value="1"/>
</dbReference>
<dbReference type="InterPro" id="IPR051532">
    <property type="entry name" value="Ester_Hydrolysis_Enzymes"/>
</dbReference>
<dbReference type="PANTHER" id="PTHR30383:SF5">
    <property type="entry name" value="SGNH HYDROLASE-TYPE ESTERASE DOMAIN-CONTAINING PROTEIN"/>
    <property type="match status" value="1"/>
</dbReference>
<dbReference type="SUPFAM" id="SSF52266">
    <property type="entry name" value="SGNH hydrolase"/>
    <property type="match status" value="1"/>
</dbReference>
<comment type="caution">
    <text evidence="2">The sequence shown here is derived from an EMBL/GenBank/DDBJ whole genome shotgun (WGS) entry which is preliminary data.</text>
</comment>
<dbReference type="PANTHER" id="PTHR30383">
    <property type="entry name" value="THIOESTERASE 1/PROTEASE 1/LYSOPHOSPHOLIPASE L1"/>
    <property type="match status" value="1"/>
</dbReference>
<dbReference type="InterPro" id="IPR036514">
    <property type="entry name" value="SGNH_hydro_sf"/>
</dbReference>
<protein>
    <submittedName>
        <fullName evidence="2">SGNH/GDSL hydrolase family protein</fullName>
    </submittedName>
</protein>
<evidence type="ECO:0000313" key="2">
    <source>
        <dbReference type="EMBL" id="MBE9663706.1"/>
    </source>
</evidence>
<reference evidence="2" key="1">
    <citation type="submission" date="2020-10" db="EMBL/GenBank/DDBJ databases">
        <title>Mucilaginibacter mali sp. nov., isolated from rhizosphere soil of apple orchard.</title>
        <authorList>
            <person name="Lee J.-S."/>
            <person name="Kim H.S."/>
            <person name="Kim J.-S."/>
        </authorList>
    </citation>
    <scope>NUCLEOTIDE SEQUENCE</scope>
    <source>
        <strain evidence="2">KCTC 22746</strain>
    </source>
</reference>
<sequence>MKRYFYLSFFLCILVGSSKGQSVKPFKAGDRIAFDGNSITDGGHYHSYIWLYYITRFPGMRIDIINSGIGGDVSKQIYERMDDDVFAHKPNVVAVTFGMNDTGYQKLEPAKADAVYAEKVKVSLEGFSLIEQKLKKFPAIRKIMIGSPAYDETSRSKNTAFTGKNKAIQNIIAVQQRAARTNGWDFVDFNQPLVDVNIQQQKTDSSFTLQGTDRIHPTNDGHMVMAYTFLKAQGLAGKKVAEVGIKIGQGDPTVSENCIVTDFKAEASGITYNYLAKALPYPLDTIARGGNAKRTQATALQFVPFSKEFNQEIVKVDGLKADVDYALKIDGKLIGKWKGADYKTGINLAEQILTPQYQQALAVMHLNEERWALERKLREYYWIHFSILKPKGMLYNDTEPIVDSLKKYAKRDIFVGFVVDNYLRSRLPEVRAVWRKELALLADQLYTINKPNTHRVQIVPAN</sequence>
<dbReference type="RefSeq" id="WP_194112950.1">
    <property type="nucleotide sequence ID" value="NZ_JADFFL010000007.1"/>
</dbReference>
<feature type="domain" description="SGNH hydrolase-type esterase" evidence="1">
    <location>
        <begin position="36"/>
        <end position="222"/>
    </location>
</feature>
<dbReference type="Pfam" id="PF13472">
    <property type="entry name" value="Lipase_GDSL_2"/>
    <property type="match status" value="1"/>
</dbReference>
<dbReference type="InterPro" id="IPR013830">
    <property type="entry name" value="SGNH_hydro"/>
</dbReference>
<accession>A0A929L5R4</accession>
<dbReference type="EMBL" id="JADFFL010000007">
    <property type="protein sequence ID" value="MBE9663706.1"/>
    <property type="molecule type" value="Genomic_DNA"/>
</dbReference>
<organism evidence="2 3">
    <name type="scientific">Mucilaginibacter myungsuensis</name>
    <dbReference type="NCBI Taxonomy" id="649104"/>
    <lineage>
        <taxon>Bacteria</taxon>
        <taxon>Pseudomonadati</taxon>
        <taxon>Bacteroidota</taxon>
        <taxon>Sphingobacteriia</taxon>
        <taxon>Sphingobacteriales</taxon>
        <taxon>Sphingobacteriaceae</taxon>
        <taxon>Mucilaginibacter</taxon>
    </lineage>
</organism>